<feature type="domain" description="PH" evidence="2">
    <location>
        <begin position="628"/>
        <end position="838"/>
    </location>
</feature>
<dbReference type="AlphaFoldDB" id="A0A6A5TRJ3"/>
<dbReference type="GO" id="GO:1902657">
    <property type="term" value="P:protein localization to prospore membrane"/>
    <property type="evidence" value="ECO:0007669"/>
    <property type="project" value="InterPro"/>
</dbReference>
<dbReference type="PANTHER" id="PTHR28076">
    <property type="entry name" value="SPORULATION-SPECIFIC PROTEIN 71"/>
    <property type="match status" value="1"/>
</dbReference>
<dbReference type="PROSITE" id="PS50003">
    <property type="entry name" value="PH_DOMAIN"/>
    <property type="match status" value="1"/>
</dbReference>
<dbReference type="Pfam" id="PF23207">
    <property type="entry name" value="PH_SPO71"/>
    <property type="match status" value="1"/>
</dbReference>
<feature type="compositionally biased region" description="Acidic residues" evidence="1">
    <location>
        <begin position="74"/>
        <end position="83"/>
    </location>
</feature>
<accession>A0A6A5TRJ3</accession>
<evidence type="ECO:0000313" key="4">
    <source>
        <dbReference type="Proteomes" id="UP000800035"/>
    </source>
</evidence>
<dbReference type="InterPro" id="IPR057379">
    <property type="entry name" value="PH_SPO71"/>
</dbReference>
<feature type="compositionally biased region" description="Basic and acidic residues" evidence="1">
    <location>
        <begin position="133"/>
        <end position="142"/>
    </location>
</feature>
<dbReference type="InterPro" id="IPR039486">
    <property type="entry name" value="Mug56/Spo71_PH"/>
</dbReference>
<feature type="compositionally biased region" description="Basic and acidic residues" evidence="1">
    <location>
        <begin position="84"/>
        <end position="97"/>
    </location>
</feature>
<feature type="compositionally biased region" description="Low complexity" evidence="1">
    <location>
        <begin position="30"/>
        <end position="43"/>
    </location>
</feature>
<feature type="compositionally biased region" description="Basic and acidic residues" evidence="1">
    <location>
        <begin position="179"/>
        <end position="188"/>
    </location>
</feature>
<keyword evidence="4" id="KW-1185">Reference proteome</keyword>
<dbReference type="PANTHER" id="PTHR28076:SF1">
    <property type="entry name" value="PROSPORE MEMBRANE ADAPTER PROTEIN SPO71"/>
    <property type="match status" value="1"/>
</dbReference>
<feature type="compositionally biased region" description="Acidic residues" evidence="1">
    <location>
        <begin position="116"/>
        <end position="132"/>
    </location>
</feature>
<name>A0A6A5TRJ3_9PLEO</name>
<evidence type="ECO:0000313" key="3">
    <source>
        <dbReference type="EMBL" id="KAF1954329.1"/>
    </source>
</evidence>
<reference evidence="3" key="1">
    <citation type="journal article" date="2020" name="Stud. Mycol.">
        <title>101 Dothideomycetes genomes: a test case for predicting lifestyles and emergence of pathogens.</title>
        <authorList>
            <person name="Haridas S."/>
            <person name="Albert R."/>
            <person name="Binder M."/>
            <person name="Bloem J."/>
            <person name="Labutti K."/>
            <person name="Salamov A."/>
            <person name="Andreopoulos B."/>
            <person name="Baker S."/>
            <person name="Barry K."/>
            <person name="Bills G."/>
            <person name="Bluhm B."/>
            <person name="Cannon C."/>
            <person name="Castanera R."/>
            <person name="Culley D."/>
            <person name="Daum C."/>
            <person name="Ezra D."/>
            <person name="Gonzalez J."/>
            <person name="Henrissat B."/>
            <person name="Kuo A."/>
            <person name="Liang C."/>
            <person name="Lipzen A."/>
            <person name="Lutzoni F."/>
            <person name="Magnuson J."/>
            <person name="Mondo S."/>
            <person name="Nolan M."/>
            <person name="Ohm R."/>
            <person name="Pangilinan J."/>
            <person name="Park H.-J."/>
            <person name="Ramirez L."/>
            <person name="Alfaro M."/>
            <person name="Sun H."/>
            <person name="Tritt A."/>
            <person name="Yoshinaga Y."/>
            <person name="Zwiers L.-H."/>
            <person name="Turgeon B."/>
            <person name="Goodwin S."/>
            <person name="Spatafora J."/>
            <person name="Crous P."/>
            <person name="Grigoriev I."/>
        </authorList>
    </citation>
    <scope>NUCLEOTIDE SEQUENCE</scope>
    <source>
        <strain evidence="3">CBS 675.92</strain>
    </source>
</reference>
<gene>
    <name evidence="3" type="ORF">CC80DRAFT_517580</name>
</gene>
<feature type="region of interest" description="Disordered" evidence="1">
    <location>
        <begin position="30"/>
        <end position="297"/>
    </location>
</feature>
<organism evidence="3 4">
    <name type="scientific">Byssothecium circinans</name>
    <dbReference type="NCBI Taxonomy" id="147558"/>
    <lineage>
        <taxon>Eukaryota</taxon>
        <taxon>Fungi</taxon>
        <taxon>Dikarya</taxon>
        <taxon>Ascomycota</taxon>
        <taxon>Pezizomycotina</taxon>
        <taxon>Dothideomycetes</taxon>
        <taxon>Pleosporomycetidae</taxon>
        <taxon>Pleosporales</taxon>
        <taxon>Massarineae</taxon>
        <taxon>Massarinaceae</taxon>
        <taxon>Byssothecium</taxon>
    </lineage>
</organism>
<feature type="compositionally biased region" description="Low complexity" evidence="1">
    <location>
        <begin position="162"/>
        <end position="171"/>
    </location>
</feature>
<dbReference type="Pfam" id="PF15404">
    <property type="entry name" value="PH_4"/>
    <property type="match status" value="1"/>
</dbReference>
<feature type="compositionally biased region" description="Polar residues" evidence="1">
    <location>
        <begin position="226"/>
        <end position="250"/>
    </location>
</feature>
<dbReference type="SMART" id="SM00233">
    <property type="entry name" value="PH"/>
    <property type="match status" value="2"/>
</dbReference>
<sequence length="1102" mass="123780">MRRPSICTSRRGASSLDLFPHHLHINYSSRSATFSSTAATTTTTDRRGKKQRRLTGLEGPSSSAWLRHSFPQPEDAEGEDEGEGEGRRKDGGTRAEGGEAAAMEVPRASAQKEDVVSGEEDAFVDAQSEPEDDLHVYTHEEAPTVEDDSPTTPSQHRRKSSAKSYVTASSSPPAFTSDGESKAVKPAERGGTIQEEGQEQASSSKVPTGQEEGTPKAQGKRPVSDIETNNVTPTSTIGGQSADAVSTTSLLRKADSGKAPAQVDSKSPSQGILTKVTRRSQFNTSEAGSPLERAGDTISRKKSNLRNLVKFDIPEDSKRASMHVKAKQAQMTIQRASTKLRRRKIKDGLVVKMERMLVRVDATTNDVPDEFDENAAQKIDTRVRDKWREYMVVCRHSSSEGADFVLQIYKTRVIPEIEEPNASKRAAYEIPLGPKITKVNLYSSLDKSVVVWMPVSRWTRIFIMQARTASNAVEWYTFLRNIMGWRRATELQVNIPDMSVGLHIADPFKRLEASQNEAQEATDSDNEEAILRTMKEEQAVAKSLVLKCLDQLQDSPEWADVLDSWIRDQRIGLAWKRYDRLEWIHGANERKMYGTIAMAKSHELELRPKSHYPTTVVTRKKQKTLTEPVPVEGFLIRLTSQRGQARRLGLMFHKQLYFATHDQYLIFSRPTNATPPPPPKLPVSNNSEIPSARTFSEKTPDTWAVNPYPVKENRIEWLTEGNLGKPGSTTLHDEDAYDEAQRKAQNLLRCDGYVNLANVVKVRKARRGASPVDDNIESGSDVDFDEVHEESREDGVTTDLDMERTFELVMKNGLIIRLQAADKPRRKEWIKHLRALTKYWKLRTRADITLYKSTRTRNLSALNIDEEAEAYIGQFAKKWEVTQSFASPLLYNMCGIASCRSIHMSGTLYRKPRIHAPFTRCSVLLAAGTLLVFQDVLRSRTGKQLAHIHHERIANLDLRDCYVYSGLLTESDLLYQNQTFDANQPGHHALPRIYLEDGWTSTDEDVMTTFVVWHGKSKAWFRTQEGAGEGENKAKLGKGGKLKRVAKLGSKGRSLVFRARSRAERDHWVLGIQGEIERVQGSGVVDDFRIEGMQPAKILKRG</sequence>
<evidence type="ECO:0000259" key="2">
    <source>
        <dbReference type="PROSITE" id="PS50003"/>
    </source>
</evidence>
<protein>
    <recommendedName>
        <fullName evidence="2">PH domain-containing protein</fullName>
    </recommendedName>
</protein>
<dbReference type="GO" id="GO:0005628">
    <property type="term" value="C:prospore membrane"/>
    <property type="evidence" value="ECO:0007669"/>
    <property type="project" value="TreeGrafter"/>
</dbReference>
<dbReference type="EMBL" id="ML976999">
    <property type="protein sequence ID" value="KAF1954329.1"/>
    <property type="molecule type" value="Genomic_DNA"/>
</dbReference>
<dbReference type="OrthoDB" id="5579281at2759"/>
<dbReference type="Proteomes" id="UP000800035">
    <property type="component" value="Unassembled WGS sequence"/>
</dbReference>
<dbReference type="InterPro" id="IPR040345">
    <property type="entry name" value="Mug56/Spo71"/>
</dbReference>
<proteinExistence type="predicted"/>
<evidence type="ECO:0000256" key="1">
    <source>
        <dbReference type="SAM" id="MobiDB-lite"/>
    </source>
</evidence>
<dbReference type="InterPro" id="IPR001849">
    <property type="entry name" value="PH_domain"/>
</dbReference>